<evidence type="ECO:0000256" key="1">
    <source>
        <dbReference type="SAM" id="Phobius"/>
    </source>
</evidence>
<name>A0ABY8TQF5_TETOB</name>
<evidence type="ECO:0000313" key="2">
    <source>
        <dbReference type="EMBL" id="WIA11347.1"/>
    </source>
</evidence>
<dbReference type="Proteomes" id="UP001244341">
    <property type="component" value="Chromosome 3b"/>
</dbReference>
<organism evidence="2 3">
    <name type="scientific">Tetradesmus obliquus</name>
    <name type="common">Green alga</name>
    <name type="synonym">Acutodesmus obliquus</name>
    <dbReference type="NCBI Taxonomy" id="3088"/>
    <lineage>
        <taxon>Eukaryota</taxon>
        <taxon>Viridiplantae</taxon>
        <taxon>Chlorophyta</taxon>
        <taxon>core chlorophytes</taxon>
        <taxon>Chlorophyceae</taxon>
        <taxon>CS clade</taxon>
        <taxon>Sphaeropleales</taxon>
        <taxon>Scenedesmaceae</taxon>
        <taxon>Tetradesmus</taxon>
    </lineage>
</organism>
<sequence>MTACLSSKVSAVLANLTALPWLGLAAVLVSGVLLGLAVSKAISAYVAKEFDADRTSLENAELRQKVEDLQQLMMKVEPLAYKSMRLRFTKGINKAVILGMVDTMLANKEVNIWWLPDQLERIIYFNMMTLMLSVLDEVVDGMSISFAGHNVRLSLTYLDVERGEGFGPAVTAKTEALLKSAMQPVKQYS</sequence>
<dbReference type="EMBL" id="CP126210">
    <property type="protein sequence ID" value="WIA11347.1"/>
    <property type="molecule type" value="Genomic_DNA"/>
</dbReference>
<accession>A0ABY8TQF5</accession>
<reference evidence="2 3" key="1">
    <citation type="submission" date="2023-05" db="EMBL/GenBank/DDBJ databases">
        <title>A 100% complete, gapless, phased diploid assembly of the Scenedesmus obliquus UTEX 3031 genome.</title>
        <authorList>
            <person name="Biondi T.C."/>
            <person name="Hanschen E.R."/>
            <person name="Kwon T."/>
            <person name="Eng W."/>
            <person name="Kruse C.P.S."/>
            <person name="Koehler S.I."/>
            <person name="Kunde Y."/>
            <person name="Gleasner C.D."/>
            <person name="You Mak K.T."/>
            <person name="Polle J."/>
            <person name="Hovde B.T."/>
            <person name="Starkenburg S.R."/>
        </authorList>
    </citation>
    <scope>NUCLEOTIDE SEQUENCE [LARGE SCALE GENOMIC DNA]</scope>
    <source>
        <strain evidence="2 3">DOE0152z</strain>
    </source>
</reference>
<protein>
    <recommendedName>
        <fullName evidence="4">SMP-LTD domain-containing protein</fullName>
    </recommendedName>
</protein>
<keyword evidence="1" id="KW-0812">Transmembrane</keyword>
<keyword evidence="3" id="KW-1185">Reference proteome</keyword>
<evidence type="ECO:0000313" key="3">
    <source>
        <dbReference type="Proteomes" id="UP001244341"/>
    </source>
</evidence>
<feature type="transmembrane region" description="Helical" evidence="1">
    <location>
        <begin position="18"/>
        <end position="38"/>
    </location>
</feature>
<evidence type="ECO:0008006" key="4">
    <source>
        <dbReference type="Google" id="ProtNLM"/>
    </source>
</evidence>
<proteinExistence type="predicted"/>
<keyword evidence="1" id="KW-0472">Membrane</keyword>
<gene>
    <name evidence="2" type="ORF">OEZ85_011468</name>
</gene>
<keyword evidence="1" id="KW-1133">Transmembrane helix</keyword>